<dbReference type="GO" id="GO:0015074">
    <property type="term" value="P:DNA integration"/>
    <property type="evidence" value="ECO:0007669"/>
    <property type="project" value="UniProtKB-KW"/>
</dbReference>
<keyword evidence="2 3" id="KW-0238">DNA-binding</keyword>
<accession>A0A376FJ66</accession>
<gene>
    <name evidence="5" type="ORF">NCTC12123_05984</name>
</gene>
<feature type="domain" description="Core-binding (CB)" evidence="4">
    <location>
        <begin position="5"/>
        <end position="87"/>
    </location>
</feature>
<dbReference type="GO" id="GO:0003677">
    <property type="term" value="F:DNA binding"/>
    <property type="evidence" value="ECO:0007669"/>
    <property type="project" value="UniProtKB-UniRule"/>
</dbReference>
<proteinExistence type="predicted"/>
<evidence type="ECO:0000256" key="3">
    <source>
        <dbReference type="PROSITE-ProRule" id="PRU01248"/>
    </source>
</evidence>
<evidence type="ECO:0000256" key="1">
    <source>
        <dbReference type="ARBA" id="ARBA00022908"/>
    </source>
</evidence>
<dbReference type="EMBL" id="UFYI01000007">
    <property type="protein sequence ID" value="STD27189.1"/>
    <property type="molecule type" value="Genomic_DNA"/>
</dbReference>
<dbReference type="InterPro" id="IPR010998">
    <property type="entry name" value="Integrase_recombinase_N"/>
</dbReference>
<dbReference type="SUPFAM" id="SSF56349">
    <property type="entry name" value="DNA breaking-rejoining enzymes"/>
    <property type="match status" value="1"/>
</dbReference>
<dbReference type="Proteomes" id="UP000255163">
    <property type="component" value="Unassembled WGS sequence"/>
</dbReference>
<evidence type="ECO:0000259" key="4">
    <source>
        <dbReference type="PROSITE" id="PS51900"/>
    </source>
</evidence>
<organism evidence="5 6">
    <name type="scientific">Enterobacter asburiae</name>
    <dbReference type="NCBI Taxonomy" id="61645"/>
    <lineage>
        <taxon>Bacteria</taxon>
        <taxon>Pseudomonadati</taxon>
        <taxon>Pseudomonadota</taxon>
        <taxon>Gammaproteobacteria</taxon>
        <taxon>Enterobacterales</taxon>
        <taxon>Enterobacteriaceae</taxon>
        <taxon>Enterobacter</taxon>
        <taxon>Enterobacter cloacae complex</taxon>
    </lineage>
</organism>
<name>A0A376FJ66_ENTAS</name>
<dbReference type="InterPro" id="IPR004107">
    <property type="entry name" value="Integrase_SAM-like_N"/>
</dbReference>
<dbReference type="InterPro" id="IPR044068">
    <property type="entry name" value="CB"/>
</dbReference>
<protein>
    <submittedName>
        <fullName evidence="5">Recombinase</fullName>
    </submittedName>
</protein>
<evidence type="ECO:0000313" key="5">
    <source>
        <dbReference type="EMBL" id="STD27189.1"/>
    </source>
</evidence>
<evidence type="ECO:0000256" key="2">
    <source>
        <dbReference type="ARBA" id="ARBA00023125"/>
    </source>
</evidence>
<dbReference type="Gene3D" id="1.10.150.130">
    <property type="match status" value="1"/>
</dbReference>
<sequence>MVKPTPFSEHVDRIMERAIKDEQPSKSTLDDWNNDATRVKEFFNNIPACDIELEHVNAYIRNYHSESSANVQNRKVSFLKKLFSYAVDESLMMDNPATREKNAACR</sequence>
<dbReference type="InterPro" id="IPR011010">
    <property type="entry name" value="DNA_brk_join_enz"/>
</dbReference>
<keyword evidence="1" id="KW-0229">DNA integration</keyword>
<dbReference type="Pfam" id="PF02899">
    <property type="entry name" value="Phage_int_SAM_1"/>
    <property type="match status" value="1"/>
</dbReference>
<dbReference type="AlphaFoldDB" id="A0A376FJ66"/>
<evidence type="ECO:0000313" key="6">
    <source>
        <dbReference type="Proteomes" id="UP000255163"/>
    </source>
</evidence>
<reference evidence="5 6" key="1">
    <citation type="submission" date="2018-06" db="EMBL/GenBank/DDBJ databases">
        <authorList>
            <consortium name="Pathogen Informatics"/>
            <person name="Doyle S."/>
        </authorList>
    </citation>
    <scope>NUCLEOTIDE SEQUENCE [LARGE SCALE GENOMIC DNA]</scope>
    <source>
        <strain evidence="5 6">NCTC12123</strain>
    </source>
</reference>
<dbReference type="PROSITE" id="PS51900">
    <property type="entry name" value="CB"/>
    <property type="match status" value="1"/>
</dbReference>